<sequence length="66" mass="7801">MDKLRVINAKVQKHLEGGYETRRQRYDKQACTLHARPGQEVFWRNFELSDLRAKVPESEGGQGRWE</sequence>
<proteinExistence type="predicted"/>
<dbReference type="PhylomeDB" id="B4R4G5"/>
<evidence type="ECO:0000313" key="2">
    <source>
        <dbReference type="Proteomes" id="UP000000304"/>
    </source>
</evidence>
<reference evidence="1 2" key="1">
    <citation type="journal article" date="2007" name="Nature">
        <title>Evolution of genes and genomes on the Drosophila phylogeny.</title>
        <authorList>
            <consortium name="Drosophila 12 Genomes Consortium"/>
            <person name="Clark A.G."/>
            <person name="Eisen M.B."/>
            <person name="Smith D.R."/>
            <person name="Bergman C.M."/>
            <person name="Oliver B."/>
            <person name="Markow T.A."/>
            <person name="Kaufman T.C."/>
            <person name="Kellis M."/>
            <person name="Gelbart W."/>
            <person name="Iyer V.N."/>
            <person name="Pollard D.A."/>
            <person name="Sackton T.B."/>
            <person name="Larracuente A.M."/>
            <person name="Singh N.D."/>
            <person name="Abad J.P."/>
            <person name="Abt D.N."/>
            <person name="Adryan B."/>
            <person name="Aguade M."/>
            <person name="Akashi H."/>
            <person name="Anderson W.W."/>
            <person name="Aquadro C.F."/>
            <person name="Ardell D.H."/>
            <person name="Arguello R."/>
            <person name="Artieri C.G."/>
            <person name="Barbash D.A."/>
            <person name="Barker D."/>
            <person name="Barsanti P."/>
            <person name="Batterham P."/>
            <person name="Batzoglou S."/>
            <person name="Begun D."/>
            <person name="Bhutkar A."/>
            <person name="Blanco E."/>
            <person name="Bosak S.A."/>
            <person name="Bradley R.K."/>
            <person name="Brand A.D."/>
            <person name="Brent M.R."/>
            <person name="Brooks A.N."/>
            <person name="Brown R.H."/>
            <person name="Butlin R.K."/>
            <person name="Caggese C."/>
            <person name="Calvi B.R."/>
            <person name="Bernardo de Carvalho A."/>
            <person name="Caspi A."/>
            <person name="Castrezana S."/>
            <person name="Celniker S.E."/>
            <person name="Chang J.L."/>
            <person name="Chapple C."/>
            <person name="Chatterji S."/>
            <person name="Chinwalla A."/>
            <person name="Civetta A."/>
            <person name="Clifton S.W."/>
            <person name="Comeron J.M."/>
            <person name="Costello J.C."/>
            <person name="Coyne J.A."/>
            <person name="Daub J."/>
            <person name="David R.G."/>
            <person name="Delcher A.L."/>
            <person name="Delehaunty K."/>
            <person name="Do C.B."/>
            <person name="Ebling H."/>
            <person name="Edwards K."/>
            <person name="Eickbush T."/>
            <person name="Evans J.D."/>
            <person name="Filipski A."/>
            <person name="Findeiss S."/>
            <person name="Freyhult E."/>
            <person name="Fulton L."/>
            <person name="Fulton R."/>
            <person name="Garcia A.C."/>
            <person name="Gardiner A."/>
            <person name="Garfield D.A."/>
            <person name="Garvin B.E."/>
            <person name="Gibson G."/>
            <person name="Gilbert D."/>
            <person name="Gnerre S."/>
            <person name="Godfrey J."/>
            <person name="Good R."/>
            <person name="Gotea V."/>
            <person name="Gravely B."/>
            <person name="Greenberg A.J."/>
            <person name="Griffiths-Jones S."/>
            <person name="Gross S."/>
            <person name="Guigo R."/>
            <person name="Gustafson E.A."/>
            <person name="Haerty W."/>
            <person name="Hahn M.W."/>
            <person name="Halligan D.L."/>
            <person name="Halpern A.L."/>
            <person name="Halter G.M."/>
            <person name="Han M.V."/>
            <person name="Heger A."/>
            <person name="Hillier L."/>
            <person name="Hinrichs A.S."/>
            <person name="Holmes I."/>
            <person name="Hoskins R.A."/>
            <person name="Hubisz M.J."/>
            <person name="Hultmark D."/>
            <person name="Huntley M.A."/>
            <person name="Jaffe D.B."/>
            <person name="Jagadeeshan S."/>
            <person name="Jeck W.R."/>
            <person name="Johnson J."/>
            <person name="Jones C.D."/>
            <person name="Jordan W.C."/>
            <person name="Karpen G.H."/>
            <person name="Kataoka E."/>
            <person name="Keightley P.D."/>
            <person name="Kheradpour P."/>
            <person name="Kirkness E.F."/>
            <person name="Koerich L.B."/>
            <person name="Kristiansen K."/>
            <person name="Kudrna D."/>
            <person name="Kulathinal R.J."/>
            <person name="Kumar S."/>
            <person name="Kwok R."/>
            <person name="Lander E."/>
            <person name="Langley C.H."/>
            <person name="Lapoint R."/>
            <person name="Lazzaro B.P."/>
            <person name="Lee S.J."/>
            <person name="Levesque L."/>
            <person name="Li R."/>
            <person name="Lin C.F."/>
            <person name="Lin M.F."/>
            <person name="Lindblad-Toh K."/>
            <person name="Llopart A."/>
            <person name="Long M."/>
            <person name="Low L."/>
            <person name="Lozovsky E."/>
            <person name="Lu J."/>
            <person name="Luo M."/>
            <person name="Machado C.A."/>
            <person name="Makalowski W."/>
            <person name="Marzo M."/>
            <person name="Matsuda M."/>
            <person name="Matzkin L."/>
            <person name="McAllister B."/>
            <person name="McBride C.S."/>
            <person name="McKernan B."/>
            <person name="McKernan K."/>
            <person name="Mendez-Lago M."/>
            <person name="Minx P."/>
            <person name="Mollenhauer M.U."/>
            <person name="Montooth K."/>
            <person name="Mount S.M."/>
            <person name="Mu X."/>
            <person name="Myers E."/>
            <person name="Negre B."/>
            <person name="Newfeld S."/>
            <person name="Nielsen R."/>
            <person name="Noor M.A."/>
            <person name="O'Grady P."/>
            <person name="Pachter L."/>
            <person name="Papaceit M."/>
            <person name="Parisi M.J."/>
            <person name="Parisi M."/>
            <person name="Parts L."/>
            <person name="Pedersen J.S."/>
            <person name="Pesole G."/>
            <person name="Phillippy A.M."/>
            <person name="Ponting C.P."/>
            <person name="Pop M."/>
            <person name="Porcelli D."/>
            <person name="Powell J.R."/>
            <person name="Prohaska S."/>
            <person name="Pruitt K."/>
            <person name="Puig M."/>
            <person name="Quesneville H."/>
            <person name="Ram K.R."/>
            <person name="Rand D."/>
            <person name="Rasmussen M.D."/>
            <person name="Reed L.K."/>
            <person name="Reenan R."/>
            <person name="Reily A."/>
            <person name="Remington K.A."/>
            <person name="Rieger T.T."/>
            <person name="Ritchie M.G."/>
            <person name="Robin C."/>
            <person name="Rogers Y.H."/>
            <person name="Rohde C."/>
            <person name="Rozas J."/>
            <person name="Rubenfield M.J."/>
            <person name="Ruiz A."/>
            <person name="Russo S."/>
            <person name="Salzberg S.L."/>
            <person name="Sanchez-Gracia A."/>
            <person name="Saranga D.J."/>
            <person name="Sato H."/>
            <person name="Schaeffer S.W."/>
            <person name="Schatz M.C."/>
            <person name="Schlenke T."/>
            <person name="Schwartz R."/>
            <person name="Segarra C."/>
            <person name="Singh R.S."/>
            <person name="Sirot L."/>
            <person name="Sirota M."/>
            <person name="Sisneros N.B."/>
            <person name="Smith C.D."/>
            <person name="Smith T.F."/>
            <person name="Spieth J."/>
            <person name="Stage D.E."/>
            <person name="Stark A."/>
            <person name="Stephan W."/>
            <person name="Strausberg R.L."/>
            <person name="Strempel S."/>
            <person name="Sturgill D."/>
            <person name="Sutton G."/>
            <person name="Sutton G.G."/>
            <person name="Tao W."/>
            <person name="Teichmann S."/>
            <person name="Tobari Y.N."/>
            <person name="Tomimura Y."/>
            <person name="Tsolas J.M."/>
            <person name="Valente V.L."/>
            <person name="Venter E."/>
            <person name="Venter J.C."/>
            <person name="Vicario S."/>
            <person name="Vieira F.G."/>
            <person name="Vilella A.J."/>
            <person name="Villasante A."/>
            <person name="Walenz B."/>
            <person name="Wang J."/>
            <person name="Wasserman M."/>
            <person name="Watts T."/>
            <person name="Wilson D."/>
            <person name="Wilson R.K."/>
            <person name="Wing R.A."/>
            <person name="Wolfner M.F."/>
            <person name="Wong A."/>
            <person name="Wong G.K."/>
            <person name="Wu C.I."/>
            <person name="Wu G."/>
            <person name="Yamamoto D."/>
            <person name="Yang H.P."/>
            <person name="Yang S.P."/>
            <person name="Yorke J.A."/>
            <person name="Yoshida K."/>
            <person name="Zdobnov E."/>
            <person name="Zhang P."/>
            <person name="Zhang Y."/>
            <person name="Zimin A.V."/>
            <person name="Baldwin J."/>
            <person name="Abdouelleil A."/>
            <person name="Abdulkadir J."/>
            <person name="Abebe A."/>
            <person name="Abera B."/>
            <person name="Abreu J."/>
            <person name="Acer S.C."/>
            <person name="Aftuck L."/>
            <person name="Alexander A."/>
            <person name="An P."/>
            <person name="Anderson E."/>
            <person name="Anderson S."/>
            <person name="Arachi H."/>
            <person name="Azer M."/>
            <person name="Bachantsang P."/>
            <person name="Barry A."/>
            <person name="Bayul T."/>
            <person name="Berlin A."/>
            <person name="Bessette D."/>
            <person name="Bloom T."/>
            <person name="Blye J."/>
            <person name="Boguslavskiy L."/>
            <person name="Bonnet C."/>
            <person name="Boukhgalter B."/>
            <person name="Bourzgui I."/>
            <person name="Brown A."/>
            <person name="Cahill P."/>
            <person name="Channer S."/>
            <person name="Cheshatsang Y."/>
            <person name="Chuda L."/>
            <person name="Citroen M."/>
            <person name="Collymore A."/>
            <person name="Cooke P."/>
            <person name="Costello M."/>
            <person name="D'Aco K."/>
            <person name="Daza R."/>
            <person name="De Haan G."/>
            <person name="DeGray S."/>
            <person name="DeMaso C."/>
            <person name="Dhargay N."/>
            <person name="Dooley K."/>
            <person name="Dooley E."/>
            <person name="Doricent M."/>
            <person name="Dorje P."/>
            <person name="Dorjee K."/>
            <person name="Dupes A."/>
            <person name="Elong R."/>
            <person name="Falk J."/>
            <person name="Farina A."/>
            <person name="Faro S."/>
            <person name="Ferguson D."/>
            <person name="Fisher S."/>
            <person name="Foley C.D."/>
            <person name="Franke A."/>
            <person name="Friedrich D."/>
            <person name="Gadbois L."/>
            <person name="Gearin G."/>
            <person name="Gearin C.R."/>
            <person name="Giannoukos G."/>
            <person name="Goode T."/>
            <person name="Graham J."/>
            <person name="Grandbois E."/>
            <person name="Grewal S."/>
            <person name="Gyaltsen K."/>
            <person name="Hafez N."/>
            <person name="Hagos B."/>
            <person name="Hall J."/>
            <person name="Henson C."/>
            <person name="Hollinger A."/>
            <person name="Honan T."/>
            <person name="Huard M.D."/>
            <person name="Hughes L."/>
            <person name="Hurhula B."/>
            <person name="Husby M.E."/>
            <person name="Kamat A."/>
            <person name="Kanga B."/>
            <person name="Kashin S."/>
            <person name="Khazanovich D."/>
            <person name="Kisner P."/>
            <person name="Lance K."/>
            <person name="Lara M."/>
            <person name="Lee W."/>
            <person name="Lennon N."/>
            <person name="Letendre F."/>
            <person name="LeVine R."/>
            <person name="Lipovsky A."/>
            <person name="Liu X."/>
            <person name="Liu J."/>
            <person name="Liu S."/>
            <person name="Lokyitsang T."/>
            <person name="Lokyitsang Y."/>
            <person name="Lubonja R."/>
            <person name="Lui A."/>
            <person name="MacDonald P."/>
            <person name="Magnisalis V."/>
            <person name="Maru K."/>
            <person name="Matthews C."/>
            <person name="McCusker W."/>
            <person name="McDonough S."/>
            <person name="Mehta T."/>
            <person name="Meldrim J."/>
            <person name="Meneus L."/>
            <person name="Mihai O."/>
            <person name="Mihalev A."/>
            <person name="Mihova T."/>
            <person name="Mittelman R."/>
            <person name="Mlenga V."/>
            <person name="Montmayeur A."/>
            <person name="Mulrain L."/>
            <person name="Navidi A."/>
            <person name="Naylor J."/>
            <person name="Negash T."/>
            <person name="Nguyen T."/>
            <person name="Nguyen N."/>
            <person name="Nicol R."/>
            <person name="Norbu C."/>
            <person name="Norbu N."/>
            <person name="Novod N."/>
            <person name="O'Neill B."/>
            <person name="Osman S."/>
            <person name="Markiewicz E."/>
            <person name="Oyono O.L."/>
            <person name="Patti C."/>
            <person name="Phunkhang P."/>
            <person name="Pierre F."/>
            <person name="Priest M."/>
            <person name="Raghuraman S."/>
            <person name="Rege F."/>
            <person name="Reyes R."/>
            <person name="Rise C."/>
            <person name="Rogov P."/>
            <person name="Ross K."/>
            <person name="Ryan E."/>
            <person name="Settipalli S."/>
            <person name="Shea T."/>
            <person name="Sherpa N."/>
            <person name="Shi L."/>
            <person name="Shih D."/>
            <person name="Sparrow T."/>
            <person name="Spaulding J."/>
            <person name="Stalker J."/>
            <person name="Stange-Thomann N."/>
            <person name="Stavropoulos S."/>
            <person name="Stone C."/>
            <person name="Strader C."/>
            <person name="Tesfaye S."/>
            <person name="Thomson T."/>
            <person name="Thoulutsang Y."/>
            <person name="Thoulutsang D."/>
            <person name="Topham K."/>
            <person name="Topping I."/>
            <person name="Tsamla T."/>
            <person name="Vassiliev H."/>
            <person name="Vo A."/>
            <person name="Wangchuk T."/>
            <person name="Wangdi T."/>
            <person name="Weiand M."/>
            <person name="Wilkinson J."/>
            <person name="Wilson A."/>
            <person name="Yadav S."/>
            <person name="Young G."/>
            <person name="Yu Q."/>
            <person name="Zembek L."/>
            <person name="Zhong D."/>
            <person name="Zimmer A."/>
            <person name="Zwirko Z."/>
            <person name="Jaffe D.B."/>
            <person name="Alvarez P."/>
            <person name="Brockman W."/>
            <person name="Butler J."/>
            <person name="Chin C."/>
            <person name="Gnerre S."/>
            <person name="Grabherr M."/>
            <person name="Kleber M."/>
            <person name="Mauceli E."/>
            <person name="MacCallum I."/>
        </authorList>
    </citation>
    <scope>NUCLEOTIDE SEQUENCE [LARGE SCALE GENOMIC DNA]</scope>
    <source>
        <strain evidence="2">white501</strain>
    </source>
</reference>
<organism evidence="1 2">
    <name type="scientific">Drosophila simulans</name>
    <name type="common">Fruit fly</name>
    <dbReference type="NCBI Taxonomy" id="7240"/>
    <lineage>
        <taxon>Eukaryota</taxon>
        <taxon>Metazoa</taxon>
        <taxon>Ecdysozoa</taxon>
        <taxon>Arthropoda</taxon>
        <taxon>Hexapoda</taxon>
        <taxon>Insecta</taxon>
        <taxon>Pterygota</taxon>
        <taxon>Neoptera</taxon>
        <taxon>Endopterygota</taxon>
        <taxon>Diptera</taxon>
        <taxon>Brachycera</taxon>
        <taxon>Muscomorpha</taxon>
        <taxon>Ephydroidea</taxon>
        <taxon>Drosophilidae</taxon>
        <taxon>Drosophila</taxon>
        <taxon>Sophophora</taxon>
    </lineage>
</organism>
<dbReference type="HOGENOM" id="CLU_2833915_0_0_1"/>
<dbReference type="Proteomes" id="UP000000304">
    <property type="component" value="Chromosome X"/>
</dbReference>
<accession>B4R4G5</accession>
<gene>
    <name evidence="1" type="primary">Dsim\GD16304</name>
    <name evidence="1" type="ORF">Dsim_GD16304</name>
</gene>
<protein>
    <submittedName>
        <fullName evidence="1">GD16304</fullName>
    </submittedName>
</protein>
<keyword evidence="2" id="KW-1185">Reference proteome</keyword>
<evidence type="ECO:0000313" key="1">
    <source>
        <dbReference type="EMBL" id="EDX17055.1"/>
    </source>
</evidence>
<dbReference type="AlphaFoldDB" id="B4R4G5"/>
<name>B4R4G5_DROSI</name>
<dbReference type="EMBL" id="CM000366">
    <property type="protein sequence ID" value="EDX17055.1"/>
    <property type="molecule type" value="Genomic_DNA"/>
</dbReference>